<name>A0A9E5JSF6_9MICO</name>
<evidence type="ECO:0000313" key="2">
    <source>
        <dbReference type="EMBL" id="NHF64091.1"/>
    </source>
</evidence>
<dbReference type="AlphaFoldDB" id="A0A9E5JSF6"/>
<dbReference type="SMART" id="SM00450">
    <property type="entry name" value="RHOD"/>
    <property type="match status" value="1"/>
</dbReference>
<dbReference type="Gene3D" id="3.40.250.10">
    <property type="entry name" value="Rhodanese-like domain"/>
    <property type="match status" value="1"/>
</dbReference>
<dbReference type="PANTHER" id="PTHR43031">
    <property type="entry name" value="FAD-DEPENDENT OXIDOREDUCTASE"/>
    <property type="match status" value="1"/>
</dbReference>
<dbReference type="Pfam" id="PF00581">
    <property type="entry name" value="Rhodanese"/>
    <property type="match status" value="1"/>
</dbReference>
<keyword evidence="3" id="KW-1185">Reference proteome</keyword>
<evidence type="ECO:0000313" key="3">
    <source>
        <dbReference type="Proteomes" id="UP000818266"/>
    </source>
</evidence>
<dbReference type="SUPFAM" id="SSF52821">
    <property type="entry name" value="Rhodanese/Cell cycle control phosphatase"/>
    <property type="match status" value="1"/>
</dbReference>
<dbReference type="OrthoDB" id="9802991at2"/>
<protein>
    <recommendedName>
        <fullName evidence="1">Rhodanese domain-containing protein</fullName>
    </recommendedName>
</protein>
<dbReference type="InterPro" id="IPR001763">
    <property type="entry name" value="Rhodanese-like_dom"/>
</dbReference>
<sequence>MSMSADVAPGIPTSSLLGPFAEPSATAAHFAARLAFETDPSDVAAAIEAGERVQLVDVRGHAAWNQGHAASAVHIPRAELLDRLDELDPALPTVVMCWGPACNGGAKAAHALTSAGWPVKELLGGFEYWAREGLPVESAEGHVHREVDPLTAPVPAAGSAAEGIRCDC</sequence>
<dbReference type="InterPro" id="IPR036873">
    <property type="entry name" value="Rhodanese-like_dom_sf"/>
</dbReference>
<gene>
    <name evidence="2" type="ORF">FK219_012745</name>
</gene>
<evidence type="ECO:0000259" key="1">
    <source>
        <dbReference type="PROSITE" id="PS50206"/>
    </source>
</evidence>
<dbReference type="EMBL" id="VIKT02000033">
    <property type="protein sequence ID" value="NHF64091.1"/>
    <property type="molecule type" value="Genomic_DNA"/>
</dbReference>
<organism evidence="2 3">
    <name type="scientific">Microcella pacifica</name>
    <dbReference type="NCBI Taxonomy" id="2591847"/>
    <lineage>
        <taxon>Bacteria</taxon>
        <taxon>Bacillati</taxon>
        <taxon>Actinomycetota</taxon>
        <taxon>Actinomycetes</taxon>
        <taxon>Micrococcales</taxon>
        <taxon>Microbacteriaceae</taxon>
        <taxon>Microcella</taxon>
    </lineage>
</organism>
<dbReference type="PANTHER" id="PTHR43031:SF1">
    <property type="entry name" value="PYRIDINE NUCLEOTIDE-DISULPHIDE OXIDOREDUCTASE"/>
    <property type="match status" value="1"/>
</dbReference>
<dbReference type="InterPro" id="IPR050229">
    <property type="entry name" value="GlpE_sulfurtransferase"/>
</dbReference>
<dbReference type="PROSITE" id="PS50206">
    <property type="entry name" value="RHODANESE_3"/>
    <property type="match status" value="1"/>
</dbReference>
<comment type="caution">
    <text evidence="2">The sequence shown here is derived from an EMBL/GenBank/DDBJ whole genome shotgun (WGS) entry which is preliminary data.</text>
</comment>
<dbReference type="Proteomes" id="UP000818266">
    <property type="component" value="Unassembled WGS sequence"/>
</dbReference>
<dbReference type="RefSeq" id="WP_152584243.1">
    <property type="nucleotide sequence ID" value="NZ_JAVJPO010000024.1"/>
</dbReference>
<reference evidence="2 3" key="1">
    <citation type="submission" date="2020-03" db="EMBL/GenBank/DDBJ databases">
        <title>Chryseoglobus sp. isolated from a deep-sea seamount.</title>
        <authorList>
            <person name="Zhang D.-C."/>
        </authorList>
    </citation>
    <scope>NUCLEOTIDE SEQUENCE [LARGE SCALE GENOMIC DNA]</scope>
    <source>
        <strain evidence="2 3">KN1116</strain>
    </source>
</reference>
<proteinExistence type="predicted"/>
<feature type="domain" description="Rhodanese" evidence="1">
    <location>
        <begin position="49"/>
        <end position="138"/>
    </location>
</feature>
<accession>A0A9E5JSF6</accession>